<reference evidence="12" key="4">
    <citation type="journal article" date="2015" name="G3 (Bethesda)">
        <title>Genome sequences of three phytopathogenic species of the Magnaporthaceae family of fungi.</title>
        <authorList>
            <person name="Okagaki L.H."/>
            <person name="Nunes C.C."/>
            <person name="Sailsbery J."/>
            <person name="Clay B."/>
            <person name="Brown D."/>
            <person name="John T."/>
            <person name="Oh Y."/>
            <person name="Young N."/>
            <person name="Fitzgerald M."/>
            <person name="Haas B.J."/>
            <person name="Zeng Q."/>
            <person name="Young S."/>
            <person name="Adiconis X."/>
            <person name="Fan L."/>
            <person name="Levin J.Z."/>
            <person name="Mitchell T.K."/>
            <person name="Okubara P.A."/>
            <person name="Farman M.L."/>
            <person name="Kohn L.M."/>
            <person name="Birren B."/>
            <person name="Ma L.-J."/>
            <person name="Dean R.A."/>
        </authorList>
    </citation>
    <scope>NUCLEOTIDE SEQUENCE</scope>
    <source>
        <strain evidence="12">R3-111a-1</strain>
    </source>
</reference>
<organism evidence="11">
    <name type="scientific">Gaeumannomyces tritici (strain R3-111a-1)</name>
    <name type="common">Wheat and barley take-all root rot fungus</name>
    <name type="synonym">Gaeumannomyces graminis var. tritici</name>
    <dbReference type="NCBI Taxonomy" id="644352"/>
    <lineage>
        <taxon>Eukaryota</taxon>
        <taxon>Fungi</taxon>
        <taxon>Dikarya</taxon>
        <taxon>Ascomycota</taxon>
        <taxon>Pezizomycotina</taxon>
        <taxon>Sordariomycetes</taxon>
        <taxon>Sordariomycetidae</taxon>
        <taxon>Magnaporthales</taxon>
        <taxon>Magnaporthaceae</taxon>
        <taxon>Gaeumannomyces</taxon>
    </lineage>
</organism>
<dbReference type="HOGENOM" id="CLU_048121_0_0_1"/>
<evidence type="ECO:0000313" key="11">
    <source>
        <dbReference type="EMBL" id="EJT76091.1"/>
    </source>
</evidence>
<keyword evidence="5 9" id="KW-1133">Transmembrane helix</keyword>
<dbReference type="eggNOG" id="KOG2898">
    <property type="taxonomic scope" value="Eukaryota"/>
</dbReference>
<dbReference type="FunCoup" id="J3NXK9">
    <property type="interactions" value="65"/>
</dbReference>
<dbReference type="STRING" id="644352.J3NXK9"/>
<gene>
    <name evidence="12" type="primary">20346473</name>
    <name evidence="11" type="ORF">GGTG_06015</name>
</gene>
<proteinExistence type="inferred from homology"/>
<comment type="similarity">
    <text evidence="2">Belongs to the 1-acyl-sn-glycerol-3-phosphate acyltransferase family.</text>
</comment>
<reference evidence="12" key="5">
    <citation type="submission" date="2018-04" db="UniProtKB">
        <authorList>
            <consortium name="EnsemblFungi"/>
        </authorList>
    </citation>
    <scope>IDENTIFICATION</scope>
    <source>
        <strain evidence="12">R3-111a-1</strain>
    </source>
</reference>
<reference evidence="13" key="1">
    <citation type="submission" date="2010-07" db="EMBL/GenBank/DDBJ databases">
        <title>The genome sequence of Gaeumannomyces graminis var. tritici strain R3-111a-1.</title>
        <authorList>
            <consortium name="The Broad Institute Genome Sequencing Platform"/>
            <person name="Ma L.-J."/>
            <person name="Dead R."/>
            <person name="Young S."/>
            <person name="Zeng Q."/>
            <person name="Koehrsen M."/>
            <person name="Alvarado L."/>
            <person name="Berlin A."/>
            <person name="Chapman S.B."/>
            <person name="Chen Z."/>
            <person name="Freedman E."/>
            <person name="Gellesch M."/>
            <person name="Goldberg J."/>
            <person name="Griggs A."/>
            <person name="Gujja S."/>
            <person name="Heilman E.R."/>
            <person name="Heiman D."/>
            <person name="Hepburn T."/>
            <person name="Howarth C."/>
            <person name="Jen D."/>
            <person name="Larson L."/>
            <person name="Mehta T."/>
            <person name="Neiman D."/>
            <person name="Pearson M."/>
            <person name="Roberts A."/>
            <person name="Saif S."/>
            <person name="Shea T."/>
            <person name="Shenoy N."/>
            <person name="Sisk P."/>
            <person name="Stolte C."/>
            <person name="Sykes S."/>
            <person name="Walk T."/>
            <person name="White J."/>
            <person name="Yandava C."/>
            <person name="Haas B."/>
            <person name="Nusbaum C."/>
            <person name="Birren B."/>
        </authorList>
    </citation>
    <scope>NUCLEOTIDE SEQUENCE [LARGE SCALE GENOMIC DNA]</scope>
    <source>
        <strain evidence="13">R3-111a-1</strain>
    </source>
</reference>
<keyword evidence="8" id="KW-0012">Acyltransferase</keyword>
<dbReference type="GO" id="GO:0016020">
    <property type="term" value="C:membrane"/>
    <property type="evidence" value="ECO:0007669"/>
    <property type="project" value="UniProtKB-SubCell"/>
</dbReference>
<evidence type="ECO:0000256" key="7">
    <source>
        <dbReference type="ARBA" id="ARBA00023136"/>
    </source>
</evidence>
<dbReference type="AlphaFoldDB" id="J3NXK9"/>
<evidence type="ECO:0000313" key="13">
    <source>
        <dbReference type="Proteomes" id="UP000006039"/>
    </source>
</evidence>
<dbReference type="VEuPathDB" id="FungiDB:GGTG_06015"/>
<comment type="subcellular location">
    <subcellularLocation>
        <location evidence="1">Membrane</location>
    </subcellularLocation>
</comment>
<evidence type="ECO:0000313" key="12">
    <source>
        <dbReference type="EnsemblFungi" id="EJT76091"/>
    </source>
</evidence>
<keyword evidence="6" id="KW-0443">Lipid metabolism</keyword>
<dbReference type="EnsemblFungi" id="EJT76091">
    <property type="protein sequence ID" value="EJT76091"/>
    <property type="gene ID" value="GGTG_06015"/>
</dbReference>
<keyword evidence="7 9" id="KW-0472">Membrane</keyword>
<dbReference type="Pfam" id="PF01553">
    <property type="entry name" value="Acyltransferase"/>
    <property type="match status" value="1"/>
</dbReference>
<evidence type="ECO:0000256" key="6">
    <source>
        <dbReference type="ARBA" id="ARBA00023098"/>
    </source>
</evidence>
<evidence type="ECO:0000256" key="9">
    <source>
        <dbReference type="SAM" id="Phobius"/>
    </source>
</evidence>
<dbReference type="EMBL" id="GL385397">
    <property type="protein sequence ID" value="EJT76091.1"/>
    <property type="molecule type" value="Genomic_DNA"/>
</dbReference>
<dbReference type="SUPFAM" id="SSF69593">
    <property type="entry name" value="Glycerol-3-phosphate (1)-acyltransferase"/>
    <property type="match status" value="1"/>
</dbReference>
<keyword evidence="13" id="KW-1185">Reference proteome</keyword>
<dbReference type="OrthoDB" id="272512at2759"/>
<accession>J3NXK9</accession>
<evidence type="ECO:0000256" key="5">
    <source>
        <dbReference type="ARBA" id="ARBA00022989"/>
    </source>
</evidence>
<evidence type="ECO:0000256" key="1">
    <source>
        <dbReference type="ARBA" id="ARBA00004370"/>
    </source>
</evidence>
<dbReference type="PANTHER" id="PTHR23063:SF60">
    <property type="entry name" value="LYSOPHOSPHATIDIC ACID:OLEOYL-COA ACYLTRANSFERASE 1"/>
    <property type="match status" value="1"/>
</dbReference>
<keyword evidence="4 9" id="KW-0812">Transmembrane</keyword>
<dbReference type="Proteomes" id="UP000006039">
    <property type="component" value="Unassembled WGS sequence"/>
</dbReference>
<dbReference type="InterPro" id="IPR002123">
    <property type="entry name" value="Plipid/glycerol_acylTrfase"/>
</dbReference>
<evidence type="ECO:0000256" key="8">
    <source>
        <dbReference type="ARBA" id="ARBA00023315"/>
    </source>
</evidence>
<evidence type="ECO:0000256" key="4">
    <source>
        <dbReference type="ARBA" id="ARBA00022692"/>
    </source>
</evidence>
<name>J3NXK9_GAET3</name>
<dbReference type="RefSeq" id="XP_009222091.1">
    <property type="nucleotide sequence ID" value="XM_009223827.1"/>
</dbReference>
<evidence type="ECO:0000256" key="2">
    <source>
        <dbReference type="ARBA" id="ARBA00008655"/>
    </source>
</evidence>
<dbReference type="PANTHER" id="PTHR23063">
    <property type="entry name" value="PHOSPHOLIPID ACYLTRANSFERASE"/>
    <property type="match status" value="1"/>
</dbReference>
<sequence length="328" mass="36313">MEKFSQFRDRGSGISPFLPISTPSGSYLWLAAHATLFFVRLPIFLSYVIFYLVVLHNLPFPTGMRKLLLWGTMAIPGIWWVDLQLDGVKRGHVAQQSSRLPRGPSVIAANFTSPIDPLYLAAVFDPIFTISYPNTRKVRHVSLLRIVLYALSPAQVREENQAGLVDLAALMRRYPDRTVIVFPECGTTNGRGILPLAPSLAAVPADTGIYPVSIRYTAPDITTPVPGMWLSFFWGLLSRPTHCIRVRIAEVLYNDAAATISGNRGNAGESSSAHGAVLDGVDLTAEEQRNLDRVAEALARLGRNKRVGLTLKDKAAFVALWQKSRRWF</sequence>
<dbReference type="SMART" id="SM00563">
    <property type="entry name" value="PlsC"/>
    <property type="match status" value="1"/>
</dbReference>
<keyword evidence="3" id="KW-0808">Transferase</keyword>
<reference evidence="11" key="3">
    <citation type="submission" date="2010-09" db="EMBL/GenBank/DDBJ databases">
        <title>Annotation of Gaeumannomyces graminis var. tritici R3-111a-1.</title>
        <authorList>
            <consortium name="The Broad Institute Genome Sequencing Platform"/>
            <person name="Ma L.-J."/>
            <person name="Dead R."/>
            <person name="Young S.K."/>
            <person name="Zeng Q."/>
            <person name="Gargeya S."/>
            <person name="Fitzgerald M."/>
            <person name="Haas B."/>
            <person name="Abouelleil A."/>
            <person name="Alvarado L."/>
            <person name="Arachchi H.M."/>
            <person name="Berlin A."/>
            <person name="Brown A."/>
            <person name="Chapman S.B."/>
            <person name="Chen Z."/>
            <person name="Dunbar C."/>
            <person name="Freedman E."/>
            <person name="Gearin G."/>
            <person name="Gellesch M."/>
            <person name="Goldberg J."/>
            <person name="Griggs A."/>
            <person name="Gujja S."/>
            <person name="Heiman D."/>
            <person name="Howarth C."/>
            <person name="Larson L."/>
            <person name="Lui A."/>
            <person name="MacDonald P.J.P."/>
            <person name="Mehta T."/>
            <person name="Montmayeur A."/>
            <person name="Murphy C."/>
            <person name="Neiman D."/>
            <person name="Pearson M."/>
            <person name="Priest M."/>
            <person name="Roberts A."/>
            <person name="Saif S."/>
            <person name="Shea T."/>
            <person name="Shenoy N."/>
            <person name="Sisk P."/>
            <person name="Stolte C."/>
            <person name="Sykes S."/>
            <person name="Yandava C."/>
            <person name="Wortman J."/>
            <person name="Nusbaum C."/>
            <person name="Birren B."/>
        </authorList>
    </citation>
    <scope>NUCLEOTIDE SEQUENCE</scope>
    <source>
        <strain evidence="11">R3-111a-1</strain>
    </source>
</reference>
<dbReference type="GeneID" id="20346473"/>
<reference evidence="11" key="2">
    <citation type="submission" date="2010-07" db="EMBL/GenBank/DDBJ databases">
        <authorList>
            <consortium name="The Broad Institute Genome Sequencing Platform"/>
            <consortium name="Broad Institute Genome Sequencing Center for Infectious Disease"/>
            <person name="Ma L.-J."/>
            <person name="Dead R."/>
            <person name="Young S."/>
            <person name="Zeng Q."/>
            <person name="Koehrsen M."/>
            <person name="Alvarado L."/>
            <person name="Berlin A."/>
            <person name="Chapman S.B."/>
            <person name="Chen Z."/>
            <person name="Freedman E."/>
            <person name="Gellesch M."/>
            <person name="Goldberg J."/>
            <person name="Griggs A."/>
            <person name="Gujja S."/>
            <person name="Heilman E.R."/>
            <person name="Heiman D."/>
            <person name="Hepburn T."/>
            <person name="Howarth C."/>
            <person name="Jen D."/>
            <person name="Larson L."/>
            <person name="Mehta T."/>
            <person name="Neiman D."/>
            <person name="Pearson M."/>
            <person name="Roberts A."/>
            <person name="Saif S."/>
            <person name="Shea T."/>
            <person name="Shenoy N."/>
            <person name="Sisk P."/>
            <person name="Stolte C."/>
            <person name="Sykes S."/>
            <person name="Walk T."/>
            <person name="White J."/>
            <person name="Yandava C."/>
            <person name="Haas B."/>
            <person name="Nusbaum C."/>
            <person name="Birren B."/>
        </authorList>
    </citation>
    <scope>NUCLEOTIDE SEQUENCE</scope>
    <source>
        <strain evidence="11">R3-111a-1</strain>
    </source>
</reference>
<evidence type="ECO:0000256" key="3">
    <source>
        <dbReference type="ARBA" id="ARBA00022679"/>
    </source>
</evidence>
<feature type="transmembrane region" description="Helical" evidence="9">
    <location>
        <begin position="27"/>
        <end position="55"/>
    </location>
</feature>
<dbReference type="GO" id="GO:0016746">
    <property type="term" value="F:acyltransferase activity"/>
    <property type="evidence" value="ECO:0007669"/>
    <property type="project" value="UniProtKB-KW"/>
</dbReference>
<feature type="domain" description="Phospholipid/glycerol acyltransferase" evidence="10">
    <location>
        <begin position="105"/>
        <end position="217"/>
    </location>
</feature>
<evidence type="ECO:0000259" key="10">
    <source>
        <dbReference type="SMART" id="SM00563"/>
    </source>
</evidence>
<protein>
    <recommendedName>
        <fullName evidence="10">Phospholipid/glycerol acyltransferase domain-containing protein</fullName>
    </recommendedName>
</protein>
<dbReference type="GO" id="GO:0006629">
    <property type="term" value="P:lipid metabolic process"/>
    <property type="evidence" value="ECO:0007669"/>
    <property type="project" value="UniProtKB-KW"/>
</dbReference>